<dbReference type="InterPro" id="IPR036236">
    <property type="entry name" value="Znf_C2H2_sf"/>
</dbReference>
<dbReference type="GO" id="GO:0008270">
    <property type="term" value="F:zinc ion binding"/>
    <property type="evidence" value="ECO:0007669"/>
    <property type="project" value="UniProtKB-KW"/>
</dbReference>
<proteinExistence type="predicted"/>
<dbReference type="GO" id="GO:0005634">
    <property type="term" value="C:nucleus"/>
    <property type="evidence" value="ECO:0007669"/>
    <property type="project" value="TreeGrafter"/>
</dbReference>
<evidence type="ECO:0000256" key="5">
    <source>
        <dbReference type="PROSITE-ProRule" id="PRU00042"/>
    </source>
</evidence>
<feature type="domain" description="C2H2-type" evidence="6">
    <location>
        <begin position="180"/>
        <end position="208"/>
    </location>
</feature>
<organism evidence="7 8">
    <name type="scientific">Diploptera punctata</name>
    <name type="common">Pacific beetle cockroach</name>
    <dbReference type="NCBI Taxonomy" id="6984"/>
    <lineage>
        <taxon>Eukaryota</taxon>
        <taxon>Metazoa</taxon>
        <taxon>Ecdysozoa</taxon>
        <taxon>Arthropoda</taxon>
        <taxon>Hexapoda</taxon>
        <taxon>Insecta</taxon>
        <taxon>Pterygota</taxon>
        <taxon>Neoptera</taxon>
        <taxon>Polyneoptera</taxon>
        <taxon>Dictyoptera</taxon>
        <taxon>Blattodea</taxon>
        <taxon>Blaberoidea</taxon>
        <taxon>Blaberidae</taxon>
        <taxon>Diplopterinae</taxon>
        <taxon>Diploptera</taxon>
    </lineage>
</organism>
<evidence type="ECO:0000259" key="6">
    <source>
        <dbReference type="PROSITE" id="PS50157"/>
    </source>
</evidence>
<dbReference type="PROSITE" id="PS00028">
    <property type="entry name" value="ZINC_FINGER_C2H2_1"/>
    <property type="match status" value="1"/>
</dbReference>
<dbReference type="SMART" id="SM00355">
    <property type="entry name" value="ZnF_C2H2"/>
    <property type="match status" value="2"/>
</dbReference>
<dbReference type="InterPro" id="IPR013087">
    <property type="entry name" value="Znf_C2H2_type"/>
</dbReference>
<evidence type="ECO:0000313" key="7">
    <source>
        <dbReference type="EMBL" id="KAJ9578863.1"/>
    </source>
</evidence>
<keyword evidence="4" id="KW-0862">Zinc</keyword>
<dbReference type="Proteomes" id="UP001233999">
    <property type="component" value="Unassembled WGS sequence"/>
</dbReference>
<dbReference type="PANTHER" id="PTHR24408">
    <property type="entry name" value="ZINC FINGER PROTEIN"/>
    <property type="match status" value="1"/>
</dbReference>
<protein>
    <recommendedName>
        <fullName evidence="6">C2H2-type domain-containing protein</fullName>
    </recommendedName>
</protein>
<evidence type="ECO:0000313" key="8">
    <source>
        <dbReference type="Proteomes" id="UP001233999"/>
    </source>
</evidence>
<dbReference type="AlphaFoldDB" id="A0AAD8E693"/>
<evidence type="ECO:0000256" key="1">
    <source>
        <dbReference type="ARBA" id="ARBA00022723"/>
    </source>
</evidence>
<evidence type="ECO:0000256" key="3">
    <source>
        <dbReference type="ARBA" id="ARBA00022771"/>
    </source>
</evidence>
<accession>A0AAD8E693</accession>
<keyword evidence="1" id="KW-0479">Metal-binding</keyword>
<dbReference type="SUPFAM" id="SSF57667">
    <property type="entry name" value="beta-beta-alpha zinc fingers"/>
    <property type="match status" value="1"/>
</dbReference>
<sequence>GLCNSPVSQHIRTPLALVPLLHCGNLLMKTLTVLIRESPKIFRKKRMLKSILKHVLRGFETDRDFCLAIVSDRRLVSKKYFLQFDNNENIFLKLVLDIHCSKLHKKLLDDFTYKIRFQLRQVLLYIKYEVRKYDVIIGKGILQITTIEQNKTNHCSRAVWRVDFCGLANWNMTWMKGQKFVCPECSREFVNKNNLSVHIRDAHGDDRGPFTCPYCNKLSKNRSSLRNHLYYSHNYRAKEHKFSTL</sequence>
<dbReference type="PROSITE" id="PS50157">
    <property type="entry name" value="ZINC_FINGER_C2H2_2"/>
    <property type="match status" value="2"/>
</dbReference>
<gene>
    <name evidence="7" type="ORF">L9F63_004922</name>
</gene>
<dbReference type="GO" id="GO:0000981">
    <property type="term" value="F:DNA-binding transcription factor activity, RNA polymerase II-specific"/>
    <property type="evidence" value="ECO:0007669"/>
    <property type="project" value="TreeGrafter"/>
</dbReference>
<dbReference type="Gene3D" id="3.30.160.60">
    <property type="entry name" value="Classic Zinc Finger"/>
    <property type="match status" value="1"/>
</dbReference>
<dbReference type="GO" id="GO:0043565">
    <property type="term" value="F:sequence-specific DNA binding"/>
    <property type="evidence" value="ECO:0007669"/>
    <property type="project" value="TreeGrafter"/>
</dbReference>
<dbReference type="PANTHER" id="PTHR24408:SF58">
    <property type="entry name" value="TRANSCRIPTION FACTOR (TFIIIA), PUTATIVE (AFU_ORTHOLOGUE AFUA_1G05150)-RELATED"/>
    <property type="match status" value="1"/>
</dbReference>
<feature type="non-terminal residue" evidence="7">
    <location>
        <position position="1"/>
    </location>
</feature>
<dbReference type="EMBL" id="JASPKZ010008857">
    <property type="protein sequence ID" value="KAJ9578863.1"/>
    <property type="molecule type" value="Genomic_DNA"/>
</dbReference>
<evidence type="ECO:0000256" key="4">
    <source>
        <dbReference type="ARBA" id="ARBA00022833"/>
    </source>
</evidence>
<evidence type="ECO:0000256" key="2">
    <source>
        <dbReference type="ARBA" id="ARBA00022737"/>
    </source>
</evidence>
<keyword evidence="8" id="KW-1185">Reference proteome</keyword>
<feature type="domain" description="C2H2-type" evidence="6">
    <location>
        <begin position="210"/>
        <end position="238"/>
    </location>
</feature>
<name>A0AAD8E693_DIPPU</name>
<keyword evidence="2" id="KW-0677">Repeat</keyword>
<reference evidence="7" key="2">
    <citation type="submission" date="2023-05" db="EMBL/GenBank/DDBJ databases">
        <authorList>
            <person name="Fouks B."/>
        </authorList>
    </citation>
    <scope>NUCLEOTIDE SEQUENCE</scope>
    <source>
        <strain evidence="7">Stay&amp;Tobe</strain>
        <tissue evidence="7">Testes</tissue>
    </source>
</reference>
<dbReference type="Pfam" id="PF00096">
    <property type="entry name" value="zf-C2H2"/>
    <property type="match status" value="2"/>
</dbReference>
<reference evidence="7" key="1">
    <citation type="journal article" date="2023" name="IScience">
        <title>Live-bearing cockroach genome reveals convergent evolutionary mechanisms linked to viviparity in insects and beyond.</title>
        <authorList>
            <person name="Fouks B."/>
            <person name="Harrison M.C."/>
            <person name="Mikhailova A.A."/>
            <person name="Marchal E."/>
            <person name="English S."/>
            <person name="Carruthers M."/>
            <person name="Jennings E.C."/>
            <person name="Chiamaka E.L."/>
            <person name="Frigard R.A."/>
            <person name="Pippel M."/>
            <person name="Attardo G.M."/>
            <person name="Benoit J.B."/>
            <person name="Bornberg-Bauer E."/>
            <person name="Tobe S.S."/>
        </authorList>
    </citation>
    <scope>NUCLEOTIDE SEQUENCE</scope>
    <source>
        <strain evidence="7">Stay&amp;Tobe</strain>
    </source>
</reference>
<comment type="caution">
    <text evidence="7">The sequence shown here is derived from an EMBL/GenBank/DDBJ whole genome shotgun (WGS) entry which is preliminary data.</text>
</comment>
<keyword evidence="3 5" id="KW-0863">Zinc-finger</keyword>